<keyword evidence="3" id="KW-1185">Reference proteome</keyword>
<feature type="compositionally biased region" description="Basic and acidic residues" evidence="1">
    <location>
        <begin position="920"/>
        <end position="931"/>
    </location>
</feature>
<evidence type="ECO:0000313" key="3">
    <source>
        <dbReference type="Proteomes" id="UP001172155"/>
    </source>
</evidence>
<name>A0AA40KAQ6_9PEZI</name>
<dbReference type="Proteomes" id="UP001172155">
    <property type="component" value="Unassembled WGS sequence"/>
</dbReference>
<dbReference type="Pfam" id="PF04749">
    <property type="entry name" value="PLAC8"/>
    <property type="match status" value="1"/>
</dbReference>
<feature type="compositionally biased region" description="Basic residues" evidence="1">
    <location>
        <begin position="1"/>
        <end position="10"/>
    </location>
</feature>
<feature type="compositionally biased region" description="Polar residues" evidence="1">
    <location>
        <begin position="872"/>
        <end position="882"/>
    </location>
</feature>
<dbReference type="EMBL" id="JAUKUD010000002">
    <property type="protein sequence ID" value="KAK0751966.1"/>
    <property type="molecule type" value="Genomic_DNA"/>
</dbReference>
<proteinExistence type="predicted"/>
<evidence type="ECO:0000256" key="1">
    <source>
        <dbReference type="SAM" id="MobiDB-lite"/>
    </source>
</evidence>
<dbReference type="InterPro" id="IPR006461">
    <property type="entry name" value="PLAC_motif_containing"/>
</dbReference>
<feature type="region of interest" description="Disordered" evidence="1">
    <location>
        <begin position="830"/>
        <end position="856"/>
    </location>
</feature>
<feature type="region of interest" description="Disordered" evidence="1">
    <location>
        <begin position="1"/>
        <end position="29"/>
    </location>
</feature>
<feature type="region of interest" description="Disordered" evidence="1">
    <location>
        <begin position="429"/>
        <end position="505"/>
    </location>
</feature>
<feature type="region of interest" description="Disordered" evidence="1">
    <location>
        <begin position="723"/>
        <end position="760"/>
    </location>
</feature>
<feature type="region of interest" description="Disordered" evidence="1">
    <location>
        <begin position="960"/>
        <end position="1000"/>
    </location>
</feature>
<protein>
    <submittedName>
        <fullName evidence="2">Uncharacterized protein</fullName>
    </submittedName>
</protein>
<accession>A0AA40KAQ6</accession>
<feature type="region of interest" description="Disordered" evidence="1">
    <location>
        <begin position="1031"/>
        <end position="1059"/>
    </location>
</feature>
<sequence>MARIPWKRRVNGCPEAPKTPSSLDLSPPSVFVHPNPPPPCRQPRPLTLGWHFCPQHSQLPGCFLTADTMEGPPVGQDWYTNLCDTGSGGDCPRAYFVGCDQFGRTRHRLIRLDNRQDPLDLSHYCAWNKGCLEYFLLCVAGLGIGSGVLTSKHTQKIRRTYGIKGNHCRDIATGIFCQPCSLIRNDLEIRRRQSDKEGHELGPVLSPPVPLGEERFRPMYSMPVTEGYQSEPLMTTASSIEASARGSHWHSSEDLRVRASSVAKSARRSHSHPQEPLVSTTSSVAEFPGGSHAHPAELLVAVARSLAASSRVSHSHPSETLVPTSSPVAAASRGAYTYQYAEDFTTGRMFPMYPTEQDVVEYERCWEESSPPPQSPQEESPLEALDRALDTLDRRAQLLTPISEGDSLEDTRGQRKENRLQFPQICHWLKGMSPQPGKSPVDTAVLTPGPGTSPVIHEQQNVMSQRGSPLSDTSGRHNIRYASHNSTEPPSKAKNSTTLSEPRPRTQADVLASSLDVVADSSPGSQRQRSLQADALTSSPYSIVTKPSESHQHCTLQVDVISSTPISRHSNSITREAMEDIPDEGQQHSIRADPEVPAVIDSPMPVRGISPGKLFELLTIVDPEDYLMDVGASPEDVGASPEDHALSLEDIPDPSKDLGVPSELIKLPSERIGVLTDEAEMPADESSIPFEDVAVPSDHEPAHSFEVLSDRDMEFAHSFRASSDGKPTAFVKAPSDRESARSLRVRSDRESARSVRVPSEELVLPLDRKSAHSFSSDGIISAGQVSNRHDAVESDKSLHAERQTLDYTLGTDLQMSKDVIPVKEEIVSATPVSAPEQQSKEPSDEPANDRDLLTRPQVFTSDVLVQERSINLETPVSASKPSQSRDHSLSREYHLPTPKLKGAKSHGIEMIERLPTPELTRHLGDGIHEPPQDQPVPKPKGWAQRASSPVFTLIRQYSFRAGKRASARSTEDSTLGDDRAASPSPSRRARENTLGGDSELELDVIADGVGQGGQPKRGAVRLLLSLSEGTPVNEAAQDSQGPRGSGDVGKSVDNGSITS</sequence>
<feature type="compositionally biased region" description="Polar residues" evidence="1">
    <location>
        <begin position="483"/>
        <end position="500"/>
    </location>
</feature>
<feature type="compositionally biased region" description="Basic and acidic residues" evidence="1">
    <location>
        <begin position="838"/>
        <end position="853"/>
    </location>
</feature>
<organism evidence="2 3">
    <name type="scientific">Schizothecium vesticola</name>
    <dbReference type="NCBI Taxonomy" id="314040"/>
    <lineage>
        <taxon>Eukaryota</taxon>
        <taxon>Fungi</taxon>
        <taxon>Dikarya</taxon>
        <taxon>Ascomycota</taxon>
        <taxon>Pezizomycotina</taxon>
        <taxon>Sordariomycetes</taxon>
        <taxon>Sordariomycetidae</taxon>
        <taxon>Sordariales</taxon>
        <taxon>Schizotheciaceae</taxon>
        <taxon>Schizothecium</taxon>
    </lineage>
</organism>
<reference evidence="2" key="1">
    <citation type="submission" date="2023-06" db="EMBL/GenBank/DDBJ databases">
        <title>Genome-scale phylogeny and comparative genomics of the fungal order Sordariales.</title>
        <authorList>
            <consortium name="Lawrence Berkeley National Laboratory"/>
            <person name="Hensen N."/>
            <person name="Bonometti L."/>
            <person name="Westerberg I."/>
            <person name="Brannstrom I.O."/>
            <person name="Guillou S."/>
            <person name="Cros-Aarteil S."/>
            <person name="Calhoun S."/>
            <person name="Haridas S."/>
            <person name="Kuo A."/>
            <person name="Mondo S."/>
            <person name="Pangilinan J."/>
            <person name="Riley R."/>
            <person name="LaButti K."/>
            <person name="Andreopoulos B."/>
            <person name="Lipzen A."/>
            <person name="Chen C."/>
            <person name="Yanf M."/>
            <person name="Daum C."/>
            <person name="Ng V."/>
            <person name="Clum A."/>
            <person name="Steindorff A."/>
            <person name="Ohm R."/>
            <person name="Martin F."/>
            <person name="Silar P."/>
            <person name="Natvig D."/>
            <person name="Lalanne C."/>
            <person name="Gautier V."/>
            <person name="Ament-velasquez S.L."/>
            <person name="Kruys A."/>
            <person name="Hutchinson M.I."/>
            <person name="Powell A.J."/>
            <person name="Barry K."/>
            <person name="Miller A.N."/>
            <person name="Grigoriev I.V."/>
            <person name="Debuchy R."/>
            <person name="Gladieux P."/>
            <person name="Thoren M.H."/>
            <person name="Johannesson H."/>
        </authorList>
    </citation>
    <scope>NUCLEOTIDE SEQUENCE</scope>
    <source>
        <strain evidence="2">SMH3187-1</strain>
    </source>
</reference>
<feature type="region of interest" description="Disordered" evidence="1">
    <location>
        <begin position="244"/>
        <end position="290"/>
    </location>
</feature>
<feature type="region of interest" description="Disordered" evidence="1">
    <location>
        <begin position="920"/>
        <end position="947"/>
    </location>
</feature>
<evidence type="ECO:0000313" key="2">
    <source>
        <dbReference type="EMBL" id="KAK0751966.1"/>
    </source>
</evidence>
<comment type="caution">
    <text evidence="2">The sequence shown here is derived from an EMBL/GenBank/DDBJ whole genome shotgun (WGS) entry which is preliminary data.</text>
</comment>
<feature type="region of interest" description="Disordered" evidence="1">
    <location>
        <begin position="872"/>
        <end position="907"/>
    </location>
</feature>
<feature type="compositionally biased region" description="Basic and acidic residues" evidence="1">
    <location>
        <begin position="883"/>
        <end position="894"/>
    </location>
</feature>
<feature type="compositionally biased region" description="Polar residues" evidence="1">
    <location>
        <begin position="458"/>
        <end position="473"/>
    </location>
</feature>
<gene>
    <name evidence="2" type="ORF">B0T18DRAFT_403785</name>
</gene>
<dbReference type="AlphaFoldDB" id="A0AA40KAQ6"/>
<feature type="compositionally biased region" description="Basic and acidic residues" evidence="1">
    <location>
        <begin position="734"/>
        <end position="753"/>
    </location>
</feature>